<evidence type="ECO:0000313" key="2">
    <source>
        <dbReference type="Proteomes" id="UP000247523"/>
    </source>
</evidence>
<comment type="caution">
    <text evidence="1">The sequence shown here is derived from an EMBL/GenBank/DDBJ whole genome shotgun (WGS) entry which is preliminary data.</text>
</comment>
<name>A0A318EN39_9FIRM</name>
<proteinExistence type="predicted"/>
<accession>A0A318EN39</accession>
<protein>
    <submittedName>
        <fullName evidence="1">Uncharacterized protein</fullName>
    </submittedName>
</protein>
<dbReference type="Proteomes" id="UP000247523">
    <property type="component" value="Unassembled WGS sequence"/>
</dbReference>
<gene>
    <name evidence="1" type="ORF">C8E03_10396</name>
</gene>
<dbReference type="EMBL" id="QICS01000003">
    <property type="protein sequence ID" value="PXV91539.1"/>
    <property type="molecule type" value="Genomic_DNA"/>
</dbReference>
<organism evidence="1 2">
    <name type="scientific">Lachnotalea glycerini</name>
    <dbReference type="NCBI Taxonomy" id="1763509"/>
    <lineage>
        <taxon>Bacteria</taxon>
        <taxon>Bacillati</taxon>
        <taxon>Bacillota</taxon>
        <taxon>Clostridia</taxon>
        <taxon>Lachnospirales</taxon>
        <taxon>Lachnospiraceae</taxon>
        <taxon>Lachnotalea</taxon>
    </lineage>
</organism>
<reference evidence="1 2" key="1">
    <citation type="submission" date="2018-05" db="EMBL/GenBank/DDBJ databases">
        <title>Genomic Encyclopedia of Type Strains, Phase IV (KMG-IV): sequencing the most valuable type-strain genomes for metagenomic binning, comparative biology and taxonomic classification.</title>
        <authorList>
            <person name="Goeker M."/>
        </authorList>
    </citation>
    <scope>NUCLEOTIDE SEQUENCE [LARGE SCALE GENOMIC DNA]</scope>
    <source>
        <strain evidence="1 2">DSM 28816</strain>
    </source>
</reference>
<dbReference type="AlphaFoldDB" id="A0A318EN39"/>
<sequence>MVQLGMNTNYGSQIGLTAPNGLWERKSHKNYIKCCQIEWGATPVDGIAGKNTWASLLSSRGNTARSATAFDTSTRLTLLHRNIVLSQICQLVLPVI</sequence>
<evidence type="ECO:0000313" key="1">
    <source>
        <dbReference type="EMBL" id="PXV91539.1"/>
    </source>
</evidence>
<dbReference type="RefSeq" id="WP_110290742.1">
    <property type="nucleotide sequence ID" value="NZ_QICS01000003.1"/>
</dbReference>